<dbReference type="Gene3D" id="2.60.120.10">
    <property type="entry name" value="Jelly Rolls"/>
    <property type="match status" value="1"/>
</dbReference>
<dbReference type="Proteomes" id="UP001358417">
    <property type="component" value="Unassembled WGS sequence"/>
</dbReference>
<dbReference type="EMBL" id="JAVRRD010000005">
    <property type="protein sequence ID" value="KAK5058812.1"/>
    <property type="molecule type" value="Genomic_DNA"/>
</dbReference>
<organism evidence="3 4">
    <name type="scientific">Exophiala bonariae</name>
    <dbReference type="NCBI Taxonomy" id="1690606"/>
    <lineage>
        <taxon>Eukaryota</taxon>
        <taxon>Fungi</taxon>
        <taxon>Dikarya</taxon>
        <taxon>Ascomycota</taxon>
        <taxon>Pezizomycotina</taxon>
        <taxon>Eurotiomycetes</taxon>
        <taxon>Chaetothyriomycetidae</taxon>
        <taxon>Chaetothyriales</taxon>
        <taxon>Herpotrichiellaceae</taxon>
        <taxon>Exophiala</taxon>
    </lineage>
</organism>
<keyword evidence="4" id="KW-1185">Reference proteome</keyword>
<dbReference type="SUPFAM" id="SSF51182">
    <property type="entry name" value="RmlC-like cupins"/>
    <property type="match status" value="1"/>
</dbReference>
<accession>A0AAV9NJ86</accession>
<dbReference type="InterPro" id="IPR011051">
    <property type="entry name" value="RmlC_Cupin_sf"/>
</dbReference>
<sequence length="185" mass="19988">MSLPTTRRIVTGHDQHGHAIFDSDETLTPANPLDSTGGPPSGIIPGFTNLFRTDGVPAKAQGPWDDVHGKKIGLVSPAGVYARIVDFPPTGDAEDSVNIMHRTQSVDFAVVLKGSIKLILDEGVEKTVREGDTVVQRATNHAWKNVSNENVRILFVLVPSEPVVNESTGEVLEPTPTHLLEEKQD</sequence>
<proteinExistence type="predicted"/>
<comment type="caution">
    <text evidence="3">The sequence shown here is derived from an EMBL/GenBank/DDBJ whole genome shotgun (WGS) entry which is preliminary data.</text>
</comment>
<dbReference type="AlphaFoldDB" id="A0AAV9NJ86"/>
<gene>
    <name evidence="3" type="ORF">LTR84_011076</name>
</gene>
<dbReference type="PANTHER" id="PTHR36156">
    <property type="entry name" value="SLR2101 PROTEIN"/>
    <property type="match status" value="1"/>
</dbReference>
<dbReference type="InterPro" id="IPR047142">
    <property type="entry name" value="OryJ/VirC-like"/>
</dbReference>
<dbReference type="InterPro" id="IPR013096">
    <property type="entry name" value="Cupin_2"/>
</dbReference>
<dbReference type="Gene3D" id="2.20.70.150">
    <property type="match status" value="1"/>
</dbReference>
<feature type="compositionally biased region" description="Basic and acidic residues" evidence="1">
    <location>
        <begin position="11"/>
        <end position="21"/>
    </location>
</feature>
<feature type="region of interest" description="Disordered" evidence="1">
    <location>
        <begin position="1"/>
        <end position="41"/>
    </location>
</feature>
<dbReference type="RefSeq" id="XP_064709335.1">
    <property type="nucleotide sequence ID" value="XM_064854609.1"/>
</dbReference>
<reference evidence="3 4" key="1">
    <citation type="submission" date="2023-08" db="EMBL/GenBank/DDBJ databases">
        <title>Black Yeasts Isolated from many extreme environments.</title>
        <authorList>
            <person name="Coleine C."/>
            <person name="Stajich J.E."/>
            <person name="Selbmann L."/>
        </authorList>
    </citation>
    <scope>NUCLEOTIDE SEQUENCE [LARGE SCALE GENOMIC DNA]</scope>
    <source>
        <strain evidence="3 4">CCFEE 5792</strain>
    </source>
</reference>
<evidence type="ECO:0000256" key="1">
    <source>
        <dbReference type="SAM" id="MobiDB-lite"/>
    </source>
</evidence>
<evidence type="ECO:0000313" key="4">
    <source>
        <dbReference type="Proteomes" id="UP001358417"/>
    </source>
</evidence>
<dbReference type="PANTHER" id="PTHR36156:SF2">
    <property type="entry name" value="CUPIN TYPE-2 DOMAIN-CONTAINING PROTEIN"/>
    <property type="match status" value="1"/>
</dbReference>
<dbReference type="Pfam" id="PF07883">
    <property type="entry name" value="Cupin_2"/>
    <property type="match status" value="1"/>
</dbReference>
<evidence type="ECO:0000313" key="3">
    <source>
        <dbReference type="EMBL" id="KAK5058812.1"/>
    </source>
</evidence>
<protein>
    <recommendedName>
        <fullName evidence="2">Cupin type-2 domain-containing protein</fullName>
    </recommendedName>
</protein>
<evidence type="ECO:0000259" key="2">
    <source>
        <dbReference type="Pfam" id="PF07883"/>
    </source>
</evidence>
<dbReference type="GeneID" id="89979230"/>
<dbReference type="CDD" id="cd02231">
    <property type="entry name" value="cupin_BLL6423-like"/>
    <property type="match status" value="1"/>
</dbReference>
<name>A0AAV9NJ86_9EURO</name>
<feature type="domain" description="Cupin type-2" evidence="2">
    <location>
        <begin position="87"/>
        <end position="156"/>
    </location>
</feature>
<dbReference type="InterPro" id="IPR014710">
    <property type="entry name" value="RmlC-like_jellyroll"/>
</dbReference>